<evidence type="ECO:0000256" key="1">
    <source>
        <dbReference type="ARBA" id="ARBA00007689"/>
    </source>
</evidence>
<feature type="domain" description="YCII-related" evidence="3">
    <location>
        <begin position="4"/>
        <end position="110"/>
    </location>
</feature>
<dbReference type="PANTHER" id="PTHR35174">
    <property type="entry name" value="BLL7171 PROTEIN-RELATED"/>
    <property type="match status" value="1"/>
</dbReference>
<dbReference type="Gene3D" id="3.30.70.1060">
    <property type="entry name" value="Dimeric alpha+beta barrel"/>
    <property type="match status" value="1"/>
</dbReference>
<proteinExistence type="inferred from homology"/>
<organism evidence="4 5">
    <name type="scientific">Agaribacillus aureus</name>
    <dbReference type="NCBI Taxonomy" id="3051825"/>
    <lineage>
        <taxon>Bacteria</taxon>
        <taxon>Pseudomonadati</taxon>
        <taxon>Bacteroidota</taxon>
        <taxon>Cytophagia</taxon>
        <taxon>Cytophagales</taxon>
        <taxon>Splendidivirgaceae</taxon>
        <taxon>Agaribacillus</taxon>
    </lineage>
</organism>
<gene>
    <name evidence="4" type="ORF">QQ020_13360</name>
</gene>
<dbReference type="Pfam" id="PF03795">
    <property type="entry name" value="YCII"/>
    <property type="match status" value="1"/>
</dbReference>
<protein>
    <submittedName>
        <fullName evidence="4">YciI family protein</fullName>
    </submittedName>
</protein>
<name>A0ABT8L9V6_9BACT</name>
<comment type="similarity">
    <text evidence="1">Belongs to the YciI family.</text>
</comment>
<sequence length="118" mass="13019">MKEYMILAFPDGDHLESLTPAEKQKHLDRVMAYLEDLDHKGKLKSAQPLANAGRRITGKKGVTTDGPFVETKESVAGYFHILADSMKDATQIARANPLFDLELGGRLEVRPIGNVNQA</sequence>
<dbReference type="SUPFAM" id="SSF54909">
    <property type="entry name" value="Dimeric alpha+beta barrel"/>
    <property type="match status" value="1"/>
</dbReference>
<dbReference type="InterPro" id="IPR011008">
    <property type="entry name" value="Dimeric_a/b-barrel"/>
</dbReference>
<evidence type="ECO:0000313" key="4">
    <source>
        <dbReference type="EMBL" id="MDN5213048.1"/>
    </source>
</evidence>
<evidence type="ECO:0000256" key="2">
    <source>
        <dbReference type="SAM" id="MobiDB-lite"/>
    </source>
</evidence>
<comment type="caution">
    <text evidence="4">The sequence shown here is derived from an EMBL/GenBank/DDBJ whole genome shotgun (WGS) entry which is preliminary data.</text>
</comment>
<feature type="region of interest" description="Disordered" evidence="2">
    <location>
        <begin position="45"/>
        <end position="64"/>
    </location>
</feature>
<dbReference type="PANTHER" id="PTHR35174:SF3">
    <property type="entry name" value="BLL7171 PROTEIN"/>
    <property type="match status" value="1"/>
</dbReference>
<keyword evidence="5" id="KW-1185">Reference proteome</keyword>
<dbReference type="EMBL" id="JAUJEB010000001">
    <property type="protein sequence ID" value="MDN5213048.1"/>
    <property type="molecule type" value="Genomic_DNA"/>
</dbReference>
<evidence type="ECO:0000313" key="5">
    <source>
        <dbReference type="Proteomes" id="UP001172083"/>
    </source>
</evidence>
<dbReference type="InterPro" id="IPR005545">
    <property type="entry name" value="YCII"/>
</dbReference>
<dbReference type="RefSeq" id="WP_346758364.1">
    <property type="nucleotide sequence ID" value="NZ_JAUJEB010000001.1"/>
</dbReference>
<reference evidence="4" key="1">
    <citation type="submission" date="2023-06" db="EMBL/GenBank/DDBJ databases">
        <title>Genomic of Agaribacillus aureum.</title>
        <authorList>
            <person name="Wang G."/>
        </authorList>
    </citation>
    <scope>NUCLEOTIDE SEQUENCE</scope>
    <source>
        <strain evidence="4">BMA12</strain>
    </source>
</reference>
<accession>A0ABT8L9V6</accession>
<dbReference type="Proteomes" id="UP001172083">
    <property type="component" value="Unassembled WGS sequence"/>
</dbReference>
<evidence type="ECO:0000259" key="3">
    <source>
        <dbReference type="Pfam" id="PF03795"/>
    </source>
</evidence>